<name>A0A1Y1YT28_9PLEO</name>
<evidence type="ECO:0000313" key="5">
    <source>
        <dbReference type="Proteomes" id="UP000193144"/>
    </source>
</evidence>
<dbReference type="PROSITE" id="PS00678">
    <property type="entry name" value="WD_REPEATS_1"/>
    <property type="match status" value="1"/>
</dbReference>
<dbReference type="InterPro" id="IPR036322">
    <property type="entry name" value="WD40_repeat_dom_sf"/>
</dbReference>
<dbReference type="InterPro" id="IPR015943">
    <property type="entry name" value="WD40/YVTN_repeat-like_dom_sf"/>
</dbReference>
<dbReference type="PROSITE" id="PS50082">
    <property type="entry name" value="WD_REPEATS_2"/>
    <property type="match status" value="2"/>
</dbReference>
<dbReference type="Gene3D" id="2.130.10.10">
    <property type="entry name" value="YVTN repeat-like/Quinoprotein amine dehydrogenase"/>
    <property type="match status" value="1"/>
</dbReference>
<evidence type="ECO:0000256" key="3">
    <source>
        <dbReference type="PROSITE-ProRule" id="PRU00221"/>
    </source>
</evidence>
<dbReference type="SMART" id="SM00320">
    <property type="entry name" value="WD40"/>
    <property type="match status" value="2"/>
</dbReference>
<feature type="repeat" description="WD" evidence="3">
    <location>
        <begin position="99"/>
        <end position="126"/>
    </location>
</feature>
<gene>
    <name evidence="4" type="ORF">BCR34DRAFT_575118</name>
</gene>
<dbReference type="PANTHER" id="PTHR19848">
    <property type="entry name" value="WD40 REPEAT PROTEIN"/>
    <property type="match status" value="1"/>
</dbReference>
<proteinExistence type="predicted"/>
<organism evidence="4 5">
    <name type="scientific">Clohesyomyces aquaticus</name>
    <dbReference type="NCBI Taxonomy" id="1231657"/>
    <lineage>
        <taxon>Eukaryota</taxon>
        <taxon>Fungi</taxon>
        <taxon>Dikarya</taxon>
        <taxon>Ascomycota</taxon>
        <taxon>Pezizomycotina</taxon>
        <taxon>Dothideomycetes</taxon>
        <taxon>Pleosporomycetidae</taxon>
        <taxon>Pleosporales</taxon>
        <taxon>Lindgomycetaceae</taxon>
        <taxon>Clohesyomyces</taxon>
    </lineage>
</organism>
<feature type="repeat" description="WD" evidence="3">
    <location>
        <begin position="57"/>
        <end position="98"/>
    </location>
</feature>
<evidence type="ECO:0000313" key="4">
    <source>
        <dbReference type="EMBL" id="ORY01188.1"/>
    </source>
</evidence>
<dbReference type="Proteomes" id="UP000193144">
    <property type="component" value="Unassembled WGS sequence"/>
</dbReference>
<dbReference type="Pfam" id="PF00400">
    <property type="entry name" value="WD40"/>
    <property type="match status" value="2"/>
</dbReference>
<accession>A0A1Y1YT28</accession>
<evidence type="ECO:0000256" key="2">
    <source>
        <dbReference type="ARBA" id="ARBA00022737"/>
    </source>
</evidence>
<keyword evidence="5" id="KW-1185">Reference proteome</keyword>
<dbReference type="InterPro" id="IPR019775">
    <property type="entry name" value="WD40_repeat_CS"/>
</dbReference>
<dbReference type="AlphaFoldDB" id="A0A1Y1YT28"/>
<dbReference type="EMBL" id="MCFA01000173">
    <property type="protein sequence ID" value="ORY01188.1"/>
    <property type="molecule type" value="Genomic_DNA"/>
</dbReference>
<comment type="caution">
    <text evidence="4">The sequence shown here is derived from an EMBL/GenBank/DDBJ whole genome shotgun (WGS) entry which is preliminary data.</text>
</comment>
<sequence length="188" mass="20333">MAHKSAIEKSPLQSYVSALVFGPTRSIIRALFEREEPDWITTAPALEEKWSACLSTLEGHNSEVTSVAFSPDSARLVSGSSDKTVKIWDASSGACLQTLEGHSGEVASVGLSPDSTQLASGSWDNTGHQGLGISSDRMWVTYNSENILWLPSEYRPSCVTVSENMIGIGTSFGRVWICHVERNKPNAS</sequence>
<reference evidence="4 5" key="1">
    <citation type="submission" date="2016-07" db="EMBL/GenBank/DDBJ databases">
        <title>Pervasive Adenine N6-methylation of Active Genes in Fungi.</title>
        <authorList>
            <consortium name="DOE Joint Genome Institute"/>
            <person name="Mondo S.J."/>
            <person name="Dannebaum R.O."/>
            <person name="Kuo R.C."/>
            <person name="Labutti K."/>
            <person name="Haridas S."/>
            <person name="Kuo A."/>
            <person name="Salamov A."/>
            <person name="Ahrendt S.R."/>
            <person name="Lipzen A."/>
            <person name="Sullivan W."/>
            <person name="Andreopoulos W.B."/>
            <person name="Clum A."/>
            <person name="Lindquist E."/>
            <person name="Daum C."/>
            <person name="Ramamoorthy G.K."/>
            <person name="Gryganskyi A."/>
            <person name="Culley D."/>
            <person name="Magnuson J.K."/>
            <person name="James T.Y."/>
            <person name="O'Malley M.A."/>
            <person name="Stajich J.E."/>
            <person name="Spatafora J.W."/>
            <person name="Visel A."/>
            <person name="Grigoriev I.V."/>
        </authorList>
    </citation>
    <scope>NUCLEOTIDE SEQUENCE [LARGE SCALE GENOMIC DNA]</scope>
    <source>
        <strain evidence="4 5">CBS 115471</strain>
    </source>
</reference>
<keyword evidence="2" id="KW-0677">Repeat</keyword>
<protein>
    <submittedName>
        <fullName evidence="4">WD40-repeat-containing domain protein</fullName>
    </submittedName>
</protein>
<dbReference type="STRING" id="1231657.A0A1Y1YT28"/>
<dbReference type="InterPro" id="IPR001680">
    <property type="entry name" value="WD40_rpt"/>
</dbReference>
<dbReference type="OrthoDB" id="538223at2759"/>
<evidence type="ECO:0000256" key="1">
    <source>
        <dbReference type="ARBA" id="ARBA00022574"/>
    </source>
</evidence>
<dbReference type="PANTHER" id="PTHR19848:SF8">
    <property type="entry name" value="F-BOX AND WD REPEAT DOMAIN CONTAINING 7"/>
    <property type="match status" value="1"/>
</dbReference>
<dbReference type="SUPFAM" id="SSF50978">
    <property type="entry name" value="WD40 repeat-like"/>
    <property type="match status" value="1"/>
</dbReference>
<keyword evidence="1 3" id="KW-0853">WD repeat</keyword>
<dbReference type="PROSITE" id="PS50294">
    <property type="entry name" value="WD_REPEATS_REGION"/>
    <property type="match status" value="1"/>
</dbReference>